<dbReference type="Pfam" id="PF00665">
    <property type="entry name" value="rve"/>
    <property type="match status" value="1"/>
</dbReference>
<dbReference type="InterPro" id="IPR000477">
    <property type="entry name" value="RT_dom"/>
</dbReference>
<feature type="compositionally biased region" description="Polar residues" evidence="8">
    <location>
        <begin position="1494"/>
        <end position="1505"/>
    </location>
</feature>
<feature type="region of interest" description="Disordered" evidence="8">
    <location>
        <begin position="1461"/>
        <end position="1522"/>
    </location>
</feature>
<dbReference type="GO" id="GO:0006508">
    <property type="term" value="P:proteolysis"/>
    <property type="evidence" value="ECO:0007669"/>
    <property type="project" value="InterPro"/>
</dbReference>
<dbReference type="CDD" id="cd09274">
    <property type="entry name" value="RNase_HI_RT_Ty3"/>
    <property type="match status" value="1"/>
</dbReference>
<evidence type="ECO:0000256" key="6">
    <source>
        <dbReference type="ARBA" id="ARBA00022801"/>
    </source>
</evidence>
<dbReference type="Pfam" id="PF17921">
    <property type="entry name" value="Integrase_H2C2"/>
    <property type="match status" value="1"/>
</dbReference>
<feature type="region of interest" description="Disordered" evidence="8">
    <location>
        <begin position="199"/>
        <end position="259"/>
    </location>
</feature>
<feature type="domain" description="Reverse transcriptase" evidence="9">
    <location>
        <begin position="677"/>
        <end position="854"/>
    </location>
</feature>
<dbReference type="Gene3D" id="1.10.340.70">
    <property type="match status" value="1"/>
</dbReference>
<dbReference type="PROSITE" id="PS50994">
    <property type="entry name" value="INTEGRASE"/>
    <property type="match status" value="1"/>
</dbReference>
<evidence type="ECO:0000256" key="5">
    <source>
        <dbReference type="ARBA" id="ARBA00022759"/>
    </source>
</evidence>
<dbReference type="GO" id="GO:0015074">
    <property type="term" value="P:DNA integration"/>
    <property type="evidence" value="ECO:0007669"/>
    <property type="project" value="InterPro"/>
</dbReference>
<dbReference type="InterPro" id="IPR043128">
    <property type="entry name" value="Rev_trsase/Diguanyl_cyclase"/>
</dbReference>
<dbReference type="GO" id="GO:0003964">
    <property type="term" value="F:RNA-directed DNA polymerase activity"/>
    <property type="evidence" value="ECO:0007669"/>
    <property type="project" value="UniProtKB-KW"/>
</dbReference>
<dbReference type="EMBL" id="NWSH01000088">
    <property type="protein sequence ID" value="PCG79705.1"/>
    <property type="molecule type" value="Genomic_DNA"/>
</dbReference>
<dbReference type="CDD" id="cd01647">
    <property type="entry name" value="RT_LTR"/>
    <property type="match status" value="1"/>
</dbReference>
<dbReference type="SUPFAM" id="SSF53098">
    <property type="entry name" value="Ribonuclease H-like"/>
    <property type="match status" value="1"/>
</dbReference>
<evidence type="ECO:0000256" key="2">
    <source>
        <dbReference type="ARBA" id="ARBA00022679"/>
    </source>
</evidence>
<evidence type="ECO:0000313" key="11">
    <source>
        <dbReference type="EMBL" id="PCG79705.1"/>
    </source>
</evidence>
<feature type="compositionally biased region" description="Low complexity" evidence="8">
    <location>
        <begin position="343"/>
        <end position="353"/>
    </location>
</feature>
<dbReference type="STRING" id="7102.A0A2A4K615"/>
<dbReference type="InterPro" id="IPR036397">
    <property type="entry name" value="RNaseH_sf"/>
</dbReference>
<evidence type="ECO:0000259" key="9">
    <source>
        <dbReference type="PROSITE" id="PS50878"/>
    </source>
</evidence>
<proteinExistence type="predicted"/>
<feature type="compositionally biased region" description="Low complexity" evidence="8">
    <location>
        <begin position="366"/>
        <end position="375"/>
    </location>
</feature>
<dbReference type="InterPro" id="IPR012337">
    <property type="entry name" value="RNaseH-like_sf"/>
</dbReference>
<dbReference type="FunFam" id="3.30.70.270:FF:000026">
    <property type="entry name" value="Transposon Ty3-G Gag-Pol polyprotein"/>
    <property type="match status" value="1"/>
</dbReference>
<evidence type="ECO:0000256" key="8">
    <source>
        <dbReference type="SAM" id="MobiDB-lite"/>
    </source>
</evidence>
<dbReference type="PROSITE" id="PS00141">
    <property type="entry name" value="ASP_PROTEASE"/>
    <property type="match status" value="1"/>
</dbReference>
<dbReference type="GO" id="GO:0004190">
    <property type="term" value="F:aspartic-type endopeptidase activity"/>
    <property type="evidence" value="ECO:0007669"/>
    <property type="project" value="InterPro"/>
</dbReference>
<feature type="compositionally biased region" description="Polar residues" evidence="8">
    <location>
        <begin position="202"/>
        <end position="212"/>
    </location>
</feature>
<dbReference type="FunFam" id="3.10.20.370:FF:000001">
    <property type="entry name" value="Retrovirus-related Pol polyprotein from transposon 17.6-like protein"/>
    <property type="match status" value="1"/>
</dbReference>
<gene>
    <name evidence="11" type="ORF">B5V51_14410</name>
</gene>
<keyword evidence="4" id="KW-0540">Nuclease</keyword>
<dbReference type="PANTHER" id="PTHR37984:SF8">
    <property type="entry name" value="CCHC-TYPE DOMAIN-CONTAINING PROTEIN"/>
    <property type="match status" value="1"/>
</dbReference>
<keyword evidence="3" id="KW-0548">Nucleotidyltransferase</keyword>
<dbReference type="SUPFAM" id="SSF56672">
    <property type="entry name" value="DNA/RNA polymerases"/>
    <property type="match status" value="1"/>
</dbReference>
<dbReference type="FunFam" id="1.10.340.70:FF:000003">
    <property type="entry name" value="Protein CBG25708"/>
    <property type="match status" value="1"/>
</dbReference>
<comment type="caution">
    <text evidence="11">The sequence shown here is derived from an EMBL/GenBank/DDBJ whole genome shotgun (WGS) entry which is preliminary data.</text>
</comment>
<dbReference type="Gene3D" id="2.40.70.10">
    <property type="entry name" value="Acid Proteases"/>
    <property type="match status" value="1"/>
</dbReference>
<keyword evidence="6" id="KW-0378">Hydrolase</keyword>
<organism evidence="11">
    <name type="scientific">Heliothis virescens</name>
    <name type="common">Tobacco budworm moth</name>
    <dbReference type="NCBI Taxonomy" id="7102"/>
    <lineage>
        <taxon>Eukaryota</taxon>
        <taxon>Metazoa</taxon>
        <taxon>Ecdysozoa</taxon>
        <taxon>Arthropoda</taxon>
        <taxon>Hexapoda</taxon>
        <taxon>Insecta</taxon>
        <taxon>Pterygota</taxon>
        <taxon>Neoptera</taxon>
        <taxon>Endopterygota</taxon>
        <taxon>Lepidoptera</taxon>
        <taxon>Glossata</taxon>
        <taxon>Ditrysia</taxon>
        <taxon>Noctuoidea</taxon>
        <taxon>Noctuidae</taxon>
        <taxon>Heliothinae</taxon>
        <taxon>Heliothis</taxon>
    </lineage>
</organism>
<evidence type="ECO:0000256" key="7">
    <source>
        <dbReference type="ARBA" id="ARBA00022918"/>
    </source>
</evidence>
<keyword evidence="2" id="KW-0808">Transferase</keyword>
<dbReference type="Gene3D" id="3.30.420.10">
    <property type="entry name" value="Ribonuclease H-like superfamily/Ribonuclease H"/>
    <property type="match status" value="1"/>
</dbReference>
<dbReference type="InterPro" id="IPR041588">
    <property type="entry name" value="Integrase_H2C2"/>
</dbReference>
<dbReference type="InterPro" id="IPR001584">
    <property type="entry name" value="Integrase_cat-core"/>
</dbReference>
<dbReference type="InterPro" id="IPR043502">
    <property type="entry name" value="DNA/RNA_pol_sf"/>
</dbReference>
<reference evidence="11" key="1">
    <citation type="submission" date="2017-09" db="EMBL/GenBank/DDBJ databases">
        <title>Contemporary evolution of a Lepidopteran species, Heliothis virescens, in response to modern agricultural practices.</title>
        <authorList>
            <person name="Fritz M.L."/>
            <person name="Deyonke A.M."/>
            <person name="Papanicolaou A."/>
            <person name="Micinski S."/>
            <person name="Westbrook J."/>
            <person name="Gould F."/>
        </authorList>
    </citation>
    <scope>NUCLEOTIDE SEQUENCE [LARGE SCALE GENOMIC DNA]</scope>
    <source>
        <strain evidence="11">HvINT-</strain>
        <tissue evidence="11">Whole body</tissue>
    </source>
</reference>
<feature type="domain" description="Integrase catalytic" evidence="10">
    <location>
        <begin position="1222"/>
        <end position="1383"/>
    </location>
</feature>
<protein>
    <recommendedName>
        <fullName evidence="1">RNA-directed DNA polymerase</fullName>
        <ecNumber evidence="1">2.7.7.49</ecNumber>
    </recommendedName>
</protein>
<evidence type="ECO:0000256" key="3">
    <source>
        <dbReference type="ARBA" id="ARBA00022695"/>
    </source>
</evidence>
<dbReference type="PROSITE" id="PS50878">
    <property type="entry name" value="RT_POL"/>
    <property type="match status" value="1"/>
</dbReference>
<feature type="region of interest" description="Disordered" evidence="8">
    <location>
        <begin position="322"/>
        <end position="397"/>
    </location>
</feature>
<name>A0A2A4K615_HELVI</name>
<dbReference type="InterPro" id="IPR001969">
    <property type="entry name" value="Aspartic_peptidase_AS"/>
</dbReference>
<dbReference type="InterPro" id="IPR041373">
    <property type="entry name" value="RT_RNaseH"/>
</dbReference>
<evidence type="ECO:0000256" key="4">
    <source>
        <dbReference type="ARBA" id="ARBA00022722"/>
    </source>
</evidence>
<dbReference type="Pfam" id="PF17917">
    <property type="entry name" value="RT_RNaseH"/>
    <property type="match status" value="1"/>
</dbReference>
<dbReference type="PANTHER" id="PTHR37984">
    <property type="entry name" value="PROTEIN CBG26694"/>
    <property type="match status" value="1"/>
</dbReference>
<dbReference type="Pfam" id="PF00078">
    <property type="entry name" value="RVT_1"/>
    <property type="match status" value="1"/>
</dbReference>
<keyword evidence="5" id="KW-0255">Endonuclease</keyword>
<accession>A0A2A4K615</accession>
<dbReference type="GO" id="GO:0004519">
    <property type="term" value="F:endonuclease activity"/>
    <property type="evidence" value="ECO:0007669"/>
    <property type="project" value="UniProtKB-KW"/>
</dbReference>
<dbReference type="EC" id="2.7.7.49" evidence="1"/>
<dbReference type="GO" id="GO:0042575">
    <property type="term" value="C:DNA polymerase complex"/>
    <property type="evidence" value="ECO:0007669"/>
    <property type="project" value="UniProtKB-ARBA"/>
</dbReference>
<keyword evidence="7" id="KW-0695">RNA-directed DNA polymerase</keyword>
<dbReference type="InterPro" id="IPR021109">
    <property type="entry name" value="Peptidase_aspartic_dom_sf"/>
</dbReference>
<dbReference type="Gene3D" id="3.30.70.270">
    <property type="match status" value="2"/>
</dbReference>
<dbReference type="Gene3D" id="3.10.20.370">
    <property type="match status" value="1"/>
</dbReference>
<feature type="compositionally biased region" description="Basic residues" evidence="8">
    <location>
        <begin position="354"/>
        <end position="364"/>
    </location>
</feature>
<sequence length="1522" mass="174585">MDQSSSSGEPCGVGDHNGVQGLNSRIKTLNISSDSTNNNAEAWKRWWQQVELYLLATGLEKAPEKRKVAILLHHIGEKGLQIYNTFNLTIEKTTLAEVKSKFDNFFEPRRNITMCRHMFFTRRQQKSESIEGFLADLENKSQDCEFGTLRESLIRDIFIANLHMDLAHVRQRLLQEPDLTYQRMRELARTLVVAQQDAEKIVSSSNGEQSENVMHLRRRSRSRGDRRQRASPVGQQGSGAGKSPNPERRSRTCSRCGQSHRYKCPAQGVKCRSCNLFGHFAKYCFKNKKVSHLESFNSGHSHNNNKDYFVGILNSHKFSQSHKSNCHLKSHNSHYKQVKSRTQSPPSQLQSQSHKSHNQSKWFHKNQSQSQSGNDSGDDIGVIPERSHRDSYSQSEKSFLKSYLRDDSGDNVMSERSKKYLGDESSHQSERSILKSNNGCVSQSVYLNDEYSHMSEESPHTVTTVQNTTVTSPYHSQPVMSSFNQVNTVESKHKHNVNNNSKQSWNINIKVGHSHFSCIIDSGADLNIMSKQTFVNLKRQQNEMSLVNCHINVKGFCGKSIPIMGKVDIKCDIVLNNSIVSENIVFIVANLVCPNVIGLPTCEKLGIIKRVFSVSKQNFCEQILTKYNDVFQGLGCLPPVCHLKLKPDAVPCVDPPRRVPFAMLGKLREELDRMESMQVIEKVTKPTEWVNSIVITVKSSGQLRICLDPRNLNKNIIREIYPLKSIDEIRSQLVGAVCFSHLDAFSGFWMLKLDEYSSDLCTFQTPFGRYKYLRLPFGINASSEIFQRVMMNLFGDLEGVLIFIDDILVYGPNESVHNERLHKVMQRARQVNLKFNKSKCKFLVSEVCFLGYVFSKDGARVDQEKVKAIVNMPTPQNVKELQRILGMINYLGPFISNLSEKTQILRNLLKKDSVWSWDENHNKCLKSLIDEITKSPVLAHYNPNIPLVLSVDSSKSALGAVILQNNKPIAYSSKTLTTTQSRYAQIEKELLAIQFGCEKFHQYVYGHRVTVHTDHKPLVYLFDKPLHDVPARLQRMMLTLQKYDLKVIHVPGKQMFISDTLSRAALKDYYIPENESEITCHVNLMYSNLAVTKDYSIKLSQQTNKDESLQLLKKYYYEGWPNSKNKVSQLVKPYWNVQAEIHVVKDLLFKGSKLIVPQSMYKEMLDKIHEGHQGVNKCLKLARESLYWPNMSVDIKNLVEQCLICAKFKPCNQKEPLQNFEVSKYPWQQVGIDLMYFDNLSYLIVTDYYSKFIEIALLNKNTTAKNVITHLKSIFARHGIPLSLVSDGGPPFQSLEFKNFLHEWDIEHITTSPYHAQSNGQAESSVKIVKNMLKKCKENSSDPYIALLQYRNTPKNNLPSPAQLLMSRNLRDNVPKSYKKLKPKIVKFKDYKECVNKNNVNKSKYYNRNTKPLSLLYPNDHVYFKRKPNYNWEHAIVKQRLANNRSYVVEDVNGVRYRRNRVHLRHKYSPMQSNSSSSSQGREEGDSQKAGPQELSSQSSGQIFTRSGRIVKPPRRLIEEID</sequence>
<evidence type="ECO:0000256" key="1">
    <source>
        <dbReference type="ARBA" id="ARBA00012493"/>
    </source>
</evidence>
<dbReference type="FunFam" id="3.30.420.10:FF:000063">
    <property type="entry name" value="Retrovirus-related Pol polyprotein from transposon 297-like Protein"/>
    <property type="match status" value="1"/>
</dbReference>
<dbReference type="InterPro" id="IPR050951">
    <property type="entry name" value="Retrovirus_Pol_polyprotein"/>
</dbReference>
<dbReference type="Gene3D" id="3.10.10.10">
    <property type="entry name" value="HIV Type 1 Reverse Transcriptase, subunit A, domain 1"/>
    <property type="match status" value="1"/>
</dbReference>
<feature type="compositionally biased region" description="Basic residues" evidence="8">
    <location>
        <begin position="324"/>
        <end position="339"/>
    </location>
</feature>
<dbReference type="GO" id="GO:0003676">
    <property type="term" value="F:nucleic acid binding"/>
    <property type="evidence" value="ECO:0007669"/>
    <property type="project" value="InterPro"/>
</dbReference>
<evidence type="ECO:0000259" key="10">
    <source>
        <dbReference type="PROSITE" id="PS50994"/>
    </source>
</evidence>